<dbReference type="RefSeq" id="XP_066071304.1">
    <property type="nucleotide sequence ID" value="XM_066215207.1"/>
</dbReference>
<dbReference type="GeneID" id="91090054"/>
<accession>A0AAJ8JYD4</accession>
<reference evidence="1" key="3">
    <citation type="submission" date="2024-01" db="EMBL/GenBank/DDBJ databases">
        <authorList>
            <person name="Coelho M.A."/>
            <person name="David-Palma M."/>
            <person name="Shea T."/>
            <person name="Sun S."/>
            <person name="Cuomo C.A."/>
            <person name="Heitman J."/>
        </authorList>
    </citation>
    <scope>NUCLEOTIDE SEQUENCE</scope>
    <source>
        <strain evidence="1">CBS 7841</strain>
    </source>
</reference>
<evidence type="ECO:0000313" key="2">
    <source>
        <dbReference type="Proteomes" id="UP000094043"/>
    </source>
</evidence>
<sequence>METLIILYQHRKLTYENFLANEQNLCIYYQCILPVVIIIKMKVFLRYYVLPRPTYNYVTKLVYYAYKNDYYHALKIMWGIHMNPCKTK</sequence>
<dbReference type="KEGG" id="cdep:91090054"/>
<reference evidence="1" key="1">
    <citation type="submission" date="2016-06" db="EMBL/GenBank/DDBJ databases">
        <authorList>
            <person name="Cuomo C."/>
            <person name="Litvintseva A."/>
            <person name="Heitman J."/>
            <person name="Chen Y."/>
            <person name="Sun S."/>
            <person name="Springer D."/>
            <person name="Dromer F."/>
            <person name="Young S."/>
            <person name="Zeng Q."/>
            <person name="Chapman S."/>
            <person name="Gujja S."/>
            <person name="Saif S."/>
            <person name="Birren B."/>
        </authorList>
    </citation>
    <scope>NUCLEOTIDE SEQUENCE</scope>
    <source>
        <strain evidence="1">CBS 7841</strain>
    </source>
</reference>
<dbReference type="EMBL" id="CP143790">
    <property type="protein sequence ID" value="WVN90604.1"/>
    <property type="molecule type" value="Genomic_DNA"/>
</dbReference>
<evidence type="ECO:0000313" key="1">
    <source>
        <dbReference type="EMBL" id="WVN90604.1"/>
    </source>
</evidence>
<protein>
    <submittedName>
        <fullName evidence="1">Uncharacterized protein</fullName>
    </submittedName>
</protein>
<reference evidence="1" key="2">
    <citation type="journal article" date="2022" name="Elife">
        <title>Obligate sexual reproduction of a homothallic fungus closely related to the Cryptococcus pathogenic species complex.</title>
        <authorList>
            <person name="Passer A.R."/>
            <person name="Clancey S.A."/>
            <person name="Shea T."/>
            <person name="David-Palma M."/>
            <person name="Averette A.F."/>
            <person name="Boekhout T."/>
            <person name="Porcel B.M."/>
            <person name="Nowrousian M."/>
            <person name="Cuomo C.A."/>
            <person name="Sun S."/>
            <person name="Heitman J."/>
            <person name="Coelho M.A."/>
        </authorList>
    </citation>
    <scope>NUCLEOTIDE SEQUENCE</scope>
    <source>
        <strain evidence="1">CBS 7841</strain>
    </source>
</reference>
<dbReference type="Proteomes" id="UP000094043">
    <property type="component" value="Chromosome 7"/>
</dbReference>
<keyword evidence="2" id="KW-1185">Reference proteome</keyword>
<gene>
    <name evidence="1" type="ORF">L203_105845</name>
</gene>
<organism evidence="1 2">
    <name type="scientific">Cryptococcus depauperatus CBS 7841</name>
    <dbReference type="NCBI Taxonomy" id="1295531"/>
    <lineage>
        <taxon>Eukaryota</taxon>
        <taxon>Fungi</taxon>
        <taxon>Dikarya</taxon>
        <taxon>Basidiomycota</taxon>
        <taxon>Agaricomycotina</taxon>
        <taxon>Tremellomycetes</taxon>
        <taxon>Tremellales</taxon>
        <taxon>Cryptococcaceae</taxon>
        <taxon>Cryptococcus</taxon>
    </lineage>
</organism>
<proteinExistence type="predicted"/>
<dbReference type="AlphaFoldDB" id="A0AAJ8JYD4"/>
<name>A0AAJ8JYD4_9TREE</name>